<dbReference type="RefSeq" id="WP_015541535.1">
    <property type="nucleotide sequence ID" value="NC_021022.1"/>
</dbReference>
<name>D4LYJ8_9FIRM</name>
<accession>D4LYJ8</accession>
<dbReference type="HOGENOM" id="CLU_419601_0_0_9"/>
<protein>
    <submittedName>
        <fullName evidence="3">Uncharacterized protein</fullName>
    </submittedName>
</protein>
<dbReference type="EMBL" id="FP929054">
    <property type="protein sequence ID" value="CBL22701.1"/>
    <property type="molecule type" value="Genomic_DNA"/>
</dbReference>
<evidence type="ECO:0000256" key="2">
    <source>
        <dbReference type="SAM" id="Coils"/>
    </source>
</evidence>
<dbReference type="AlphaFoldDB" id="D4LYJ8"/>
<dbReference type="PROSITE" id="PS50005">
    <property type="entry name" value="TPR"/>
    <property type="match status" value="1"/>
</dbReference>
<sequence length="653" mass="73233">MKQLTCEMCGSTDLIKQDGVFVCQTCGCKYSVEEARKMMIEGTVEVTGTVKVDNSDAIENYLKMARNALDANNNEEAENYANKIIELDPQNSPAWDIKGEAAGWQSKANNNRMSESVSAWLNSIKFATDEESDELCRRIANKYVNLWEAMVSLHAVNFASIRSDENLNATTRDVDNGIILMNTLTVKGGVSFNRAKVYEVIAKNLNKSAVDGFKNAQKEFGPEHHNMSKWQWEHFTASCDNCVKLLEKAAELVRSDSLGTLICKNQVFIAETARDSSSWKYEVNARTPDRYIKEYSFTEAAKKTRTDKIDSYKKNQTLFEGGQASLTIKAVQGNRREEELELGRKQYWEEHQAEKEQMEDEKKQLSERVAAIDTEIQGMPVFKELKDATVKRNETDEQIVSLSEYQRSLGMFKGKEKKALQAQIDELKAKRADYVELMSKLEETAKSARKPLDDERTSAQRRISEIEAEFKKERGQISRAAGQFTIPNAVVDGKFAITPNILFEHFKSVLPAPYAVEELKPQACDLNEDMAGTLVMFVIDNSIADKNKNTGVNIFIDAAGKDEKIRSIYVRASAERASKYGKVFTIIGSIVVMSLSANISQSDAENAICNIKYSNSSSLYGDDGLIIEAATYSTKLLGIMNVRYQGALIRTGK</sequence>
<gene>
    <name evidence="3" type="ORF">CK5_12480</name>
</gene>
<evidence type="ECO:0000313" key="4">
    <source>
        <dbReference type="Proteomes" id="UP000008955"/>
    </source>
</evidence>
<feature type="repeat" description="TPR" evidence="1">
    <location>
        <begin position="58"/>
        <end position="91"/>
    </location>
</feature>
<evidence type="ECO:0000256" key="1">
    <source>
        <dbReference type="PROSITE-ProRule" id="PRU00339"/>
    </source>
</evidence>
<dbReference type="PATRIC" id="fig|657314.3.peg.1051"/>
<keyword evidence="4" id="KW-1185">Reference proteome</keyword>
<dbReference type="Gene3D" id="1.25.40.10">
    <property type="entry name" value="Tetratricopeptide repeat domain"/>
    <property type="match status" value="1"/>
</dbReference>
<evidence type="ECO:0000313" key="3">
    <source>
        <dbReference type="EMBL" id="CBL22701.1"/>
    </source>
</evidence>
<feature type="coiled-coil region" evidence="2">
    <location>
        <begin position="417"/>
        <end position="476"/>
    </location>
</feature>
<dbReference type="InterPro" id="IPR019734">
    <property type="entry name" value="TPR_rpt"/>
</dbReference>
<dbReference type="KEGG" id="rob:CK5_12480"/>
<organism evidence="3 4">
    <name type="scientific">Blautia obeum A2-162</name>
    <dbReference type="NCBI Taxonomy" id="657314"/>
    <lineage>
        <taxon>Bacteria</taxon>
        <taxon>Bacillati</taxon>
        <taxon>Bacillota</taxon>
        <taxon>Clostridia</taxon>
        <taxon>Lachnospirales</taxon>
        <taxon>Lachnospiraceae</taxon>
        <taxon>Blautia</taxon>
    </lineage>
</organism>
<dbReference type="InterPro" id="IPR011990">
    <property type="entry name" value="TPR-like_helical_dom_sf"/>
</dbReference>
<proteinExistence type="predicted"/>
<dbReference type="SUPFAM" id="SSF48452">
    <property type="entry name" value="TPR-like"/>
    <property type="match status" value="1"/>
</dbReference>
<keyword evidence="1" id="KW-0802">TPR repeat</keyword>
<reference evidence="3 4" key="1">
    <citation type="submission" date="2010-03" db="EMBL/GenBank/DDBJ databases">
        <title>The genome sequence of Ruminococcus obeum A2-162.</title>
        <authorList>
            <consortium name="metaHIT consortium -- http://www.metahit.eu/"/>
            <person name="Pajon A."/>
            <person name="Turner K."/>
            <person name="Parkhill J."/>
            <person name="Duncan S."/>
            <person name="Flint H."/>
        </authorList>
    </citation>
    <scope>NUCLEOTIDE SEQUENCE [LARGE SCALE GENOMIC DNA]</scope>
    <source>
        <strain evidence="3 4">A2-162</strain>
    </source>
</reference>
<feature type="coiled-coil region" evidence="2">
    <location>
        <begin position="348"/>
        <end position="375"/>
    </location>
</feature>
<reference evidence="3 4" key="2">
    <citation type="submission" date="2010-03" db="EMBL/GenBank/DDBJ databases">
        <authorList>
            <person name="Pajon A."/>
        </authorList>
    </citation>
    <scope>NUCLEOTIDE SEQUENCE [LARGE SCALE GENOMIC DNA]</scope>
    <source>
        <strain evidence="3 4">A2-162</strain>
    </source>
</reference>
<keyword evidence="2" id="KW-0175">Coiled coil</keyword>
<dbReference type="Proteomes" id="UP000008955">
    <property type="component" value="Chromosome"/>
</dbReference>